<comment type="catalytic activity">
    <reaction evidence="16">
        <text>Na(+)(in) = Na(+)(out)</text>
        <dbReference type="Rhea" id="RHEA:34963"/>
        <dbReference type="ChEBI" id="CHEBI:29101"/>
    </reaction>
</comment>
<dbReference type="Gene3D" id="2.60.490.10">
    <property type="entry name" value="atp-gated p2x4 ion channel domain"/>
    <property type="match status" value="1"/>
</dbReference>
<comment type="function">
    <text evidence="20">Receptor for ATP that acts as a ligand-gated ion channel.</text>
</comment>
<keyword evidence="5 20" id="KW-0812">Transmembrane</keyword>
<keyword evidence="3 20" id="KW-0813">Transport</keyword>
<dbReference type="FunFam" id="2.60.490.10:FF:000001">
    <property type="entry name" value="P2X purinoceptor"/>
    <property type="match status" value="1"/>
</dbReference>
<evidence type="ECO:0000313" key="21">
    <source>
        <dbReference type="Ensembl" id="ENSECRP00000027526.1"/>
    </source>
</evidence>
<dbReference type="GO" id="GO:0070588">
    <property type="term" value="P:calcium ion transmembrane transport"/>
    <property type="evidence" value="ECO:0007669"/>
    <property type="project" value="TreeGrafter"/>
</dbReference>
<evidence type="ECO:0000256" key="8">
    <source>
        <dbReference type="ARBA" id="ARBA00022989"/>
    </source>
</evidence>
<feature type="binding site" evidence="18">
    <location>
        <position position="303"/>
    </location>
    <ligand>
        <name>ATP</name>
        <dbReference type="ChEBI" id="CHEBI:30616"/>
        <note>ligand shared between two neighboring subunits of the homotrimer</note>
    </ligand>
</feature>
<dbReference type="GO" id="GO:0004931">
    <property type="term" value="F:extracellularly ATP-gated monoatomic cation channel activity"/>
    <property type="evidence" value="ECO:0007669"/>
    <property type="project" value="InterPro"/>
</dbReference>
<feature type="disulfide bond" evidence="19">
    <location>
        <begin position="210"/>
        <end position="218"/>
    </location>
</feature>
<evidence type="ECO:0000256" key="17">
    <source>
        <dbReference type="ARBA" id="ARBA00036634"/>
    </source>
</evidence>
<feature type="transmembrane region" description="Helical" evidence="20">
    <location>
        <begin position="329"/>
        <end position="351"/>
    </location>
</feature>
<evidence type="ECO:0000256" key="10">
    <source>
        <dbReference type="ARBA" id="ARBA00023136"/>
    </source>
</evidence>
<keyword evidence="8 20" id="KW-1133">Transmembrane helix</keyword>
<evidence type="ECO:0000256" key="15">
    <source>
        <dbReference type="ARBA" id="ARBA00023303"/>
    </source>
</evidence>
<evidence type="ECO:0000256" key="14">
    <source>
        <dbReference type="ARBA" id="ARBA00023286"/>
    </source>
</evidence>
<accession>A0A8C4TA62</accession>
<evidence type="ECO:0000256" key="7">
    <source>
        <dbReference type="ARBA" id="ARBA00022840"/>
    </source>
</evidence>
<evidence type="ECO:0000256" key="9">
    <source>
        <dbReference type="ARBA" id="ARBA00023065"/>
    </source>
</evidence>
<dbReference type="Pfam" id="PF00864">
    <property type="entry name" value="P2X_receptor"/>
    <property type="match status" value="1"/>
</dbReference>
<dbReference type="GeneTree" id="ENSGT01020000230351"/>
<dbReference type="AlphaFoldDB" id="A0A8C4TA62"/>
<dbReference type="FunFam" id="1.10.287.940:FF:000010">
    <property type="entry name" value="P2X receptor E"/>
    <property type="match status" value="1"/>
</dbReference>
<dbReference type="GO" id="GO:0098794">
    <property type="term" value="C:postsynapse"/>
    <property type="evidence" value="ECO:0007669"/>
    <property type="project" value="GOC"/>
</dbReference>
<evidence type="ECO:0000256" key="18">
    <source>
        <dbReference type="PIRSR" id="PIRSR005713-1"/>
    </source>
</evidence>
<keyword evidence="13" id="KW-0325">Glycoprotein</keyword>
<evidence type="ECO:0000256" key="1">
    <source>
        <dbReference type="ARBA" id="ARBA00004651"/>
    </source>
</evidence>
<feature type="disulfide bond" evidence="19">
    <location>
        <begin position="111"/>
        <end position="158"/>
    </location>
</feature>
<name>A0A8C4TA62_ERPCA</name>
<evidence type="ECO:0000256" key="3">
    <source>
        <dbReference type="ARBA" id="ARBA00022448"/>
    </source>
</evidence>
<gene>
    <name evidence="21" type="primary">P2RX1</name>
    <name evidence="21" type="synonym">p2rx1</name>
</gene>
<evidence type="ECO:0000256" key="5">
    <source>
        <dbReference type="ARBA" id="ARBA00022692"/>
    </source>
</evidence>
<keyword evidence="11 19" id="KW-1015">Disulfide bond</keyword>
<feature type="binding site" evidence="18">
    <location>
        <position position="179"/>
    </location>
    <ligand>
        <name>ATP</name>
        <dbReference type="ChEBI" id="CHEBI:30616"/>
        <note>ligand shared between two neighboring subunits of the homotrimer</note>
    </ligand>
</feature>
<feature type="disulfide bond" evidence="19">
    <location>
        <begin position="252"/>
        <end position="261"/>
    </location>
</feature>
<dbReference type="PANTHER" id="PTHR10125">
    <property type="entry name" value="P2X PURINOCEPTOR"/>
    <property type="match status" value="1"/>
</dbReference>
<feature type="binding site" evidence="18">
    <location>
        <begin position="284"/>
        <end position="286"/>
    </location>
    <ligand>
        <name>ATP</name>
        <dbReference type="ChEBI" id="CHEBI:30616"/>
        <note>ligand shared between two neighboring subunits of the homotrimer</note>
    </ligand>
</feature>
<dbReference type="GO" id="GO:0033198">
    <property type="term" value="P:response to ATP"/>
    <property type="evidence" value="ECO:0007669"/>
    <property type="project" value="InterPro"/>
</dbReference>
<organism evidence="21 22">
    <name type="scientific">Erpetoichthys calabaricus</name>
    <name type="common">Rope fish</name>
    <name type="synonym">Calamoichthys calabaricus</name>
    <dbReference type="NCBI Taxonomy" id="27687"/>
    <lineage>
        <taxon>Eukaryota</taxon>
        <taxon>Metazoa</taxon>
        <taxon>Chordata</taxon>
        <taxon>Craniata</taxon>
        <taxon>Vertebrata</taxon>
        <taxon>Euteleostomi</taxon>
        <taxon>Actinopterygii</taxon>
        <taxon>Polypteriformes</taxon>
        <taxon>Polypteridae</taxon>
        <taxon>Erpetoichthys</taxon>
    </lineage>
</organism>
<keyword evidence="4" id="KW-1003">Cell membrane</keyword>
<evidence type="ECO:0000256" key="4">
    <source>
        <dbReference type="ARBA" id="ARBA00022475"/>
    </source>
</evidence>
<dbReference type="InterPro" id="IPR027309">
    <property type="entry name" value="P2X_extracellular_dom_sf"/>
</dbReference>
<reference evidence="21" key="2">
    <citation type="submission" date="2025-08" db="UniProtKB">
        <authorList>
            <consortium name="Ensembl"/>
        </authorList>
    </citation>
    <scope>IDENTIFICATION</scope>
</reference>
<comment type="subcellular location">
    <subcellularLocation>
        <location evidence="1">Cell membrane</location>
        <topology evidence="1">Multi-pass membrane protein</topology>
    </subcellularLocation>
    <subcellularLocation>
        <location evidence="20">Membrane</location>
        <topology evidence="20">Multi-pass membrane protein</topology>
    </subcellularLocation>
</comment>
<keyword evidence="12 20" id="KW-0675">Receptor</keyword>
<dbReference type="CTD" id="5023"/>
<feature type="disulfide bond" evidence="19">
    <location>
        <begin position="121"/>
        <end position="141"/>
    </location>
</feature>
<dbReference type="InterPro" id="IPR003044">
    <property type="entry name" value="P2X1_purnocptor"/>
</dbReference>
<dbReference type="OrthoDB" id="494673at2759"/>
<evidence type="ECO:0000256" key="12">
    <source>
        <dbReference type="ARBA" id="ARBA00023170"/>
    </source>
</evidence>
<dbReference type="InterPro" id="IPR001429">
    <property type="entry name" value="P2X_purnocptor"/>
</dbReference>
<dbReference type="GO" id="GO:0001614">
    <property type="term" value="F:purinergic nucleotide receptor activity"/>
    <property type="evidence" value="ECO:0007669"/>
    <property type="project" value="InterPro"/>
</dbReference>
<reference evidence="21" key="3">
    <citation type="submission" date="2025-09" db="UniProtKB">
        <authorList>
            <consortium name="Ensembl"/>
        </authorList>
    </citation>
    <scope>IDENTIFICATION</scope>
</reference>
<feature type="disulfide bond" evidence="19">
    <location>
        <begin position="127"/>
        <end position="152"/>
    </location>
</feature>
<evidence type="ECO:0000256" key="20">
    <source>
        <dbReference type="RuleBase" id="RU000681"/>
    </source>
</evidence>
<keyword evidence="6 18" id="KW-0547">Nucleotide-binding</keyword>
<feature type="binding site" evidence="18">
    <location>
        <begin position="63"/>
        <end position="65"/>
    </location>
    <ligand>
        <name>ATP</name>
        <dbReference type="ChEBI" id="CHEBI:30616"/>
        <note>ligand shared between two neighboring subunits of the homotrimer</note>
    </ligand>
</feature>
<comment type="similarity">
    <text evidence="2 20">Belongs to the P2X receptor family.</text>
</comment>
<keyword evidence="10 20" id="KW-0472">Membrane</keyword>
<dbReference type="PANTHER" id="PTHR10125:SF9">
    <property type="entry name" value="P2X PURINOCEPTOR 1"/>
    <property type="match status" value="1"/>
</dbReference>
<keyword evidence="15 20" id="KW-0407">Ion channel</keyword>
<feature type="transmembrane region" description="Helical" evidence="20">
    <location>
        <begin position="24"/>
        <end position="45"/>
    </location>
</feature>
<evidence type="ECO:0000256" key="13">
    <source>
        <dbReference type="ARBA" id="ARBA00023180"/>
    </source>
</evidence>
<dbReference type="PRINTS" id="PR01307">
    <property type="entry name" value="P2XRECEPTOR"/>
</dbReference>
<dbReference type="InterPro" id="IPR059116">
    <property type="entry name" value="P2X_receptor"/>
</dbReference>
<evidence type="ECO:0000256" key="11">
    <source>
        <dbReference type="ARBA" id="ARBA00023157"/>
    </source>
</evidence>
<dbReference type="PIRSF" id="PIRSF005713">
    <property type="entry name" value="P2X_purinoceptor"/>
    <property type="match status" value="1"/>
</dbReference>
<dbReference type="NCBIfam" id="TIGR00863">
    <property type="entry name" value="P2X"/>
    <property type="match status" value="1"/>
</dbReference>
<comment type="catalytic activity">
    <reaction evidence="17">
        <text>Ca(2+)(in) = Ca(2+)(out)</text>
        <dbReference type="Rhea" id="RHEA:29671"/>
        <dbReference type="ChEBI" id="CHEBI:29108"/>
    </reaction>
</comment>
<keyword evidence="14" id="KW-1071">Ligand-gated ion channel</keyword>
<protein>
    <recommendedName>
        <fullName evidence="20">P2X purinoceptor</fullName>
    </recommendedName>
</protein>
<dbReference type="PRINTS" id="PR01308">
    <property type="entry name" value="P2X1RECEPTOR"/>
</dbReference>
<sequence length="375" mass="42465">MGCFSEFFFEYETPRMALLKDRKIGVVCRLIQLGVLVYIIGWVFIYEKGYQSEDGIISSVSVKVKGVTSTNDSDHGFRVWDVADYVFPEQGDDSFLVMTNFISTRQQQGHCPELPGPLTICSSDNDCKYGTLENGIKTGKCVEYNNSAIKTCEIYGWCPVENDLNIPSPALLLEAERFTVFIKNTITFPEFKVTRSNLDESITKSYLANCTYEKDPLCPIFKLGNLIQMAGFDFNDVALKGGAVGIVIKWDCNLDFPEKYCRPTYEVHGLYGGGKQSSASLGYNFRYAKYFMEEKIEKRTLYKVFGIRFDIIVHGKAGKFDIIPTMTAIGSGVGIFGVATVVCDLLLLYIMPQRHFYKNMKFKYTEEQEECEILP</sequence>
<evidence type="ECO:0000256" key="19">
    <source>
        <dbReference type="PIRSR" id="PIRSR005713-2"/>
    </source>
</evidence>
<dbReference type="GO" id="GO:0005886">
    <property type="term" value="C:plasma membrane"/>
    <property type="evidence" value="ECO:0007669"/>
    <property type="project" value="UniProtKB-SubCell"/>
</dbReference>
<dbReference type="GeneID" id="114655787"/>
<dbReference type="RefSeq" id="XP_028662852.1">
    <property type="nucleotide sequence ID" value="XM_028807019.2"/>
</dbReference>
<reference evidence="21" key="1">
    <citation type="submission" date="2021-06" db="EMBL/GenBank/DDBJ databases">
        <authorList>
            <consortium name="Wellcome Sanger Institute Data Sharing"/>
        </authorList>
    </citation>
    <scope>NUCLEOTIDE SEQUENCE [LARGE SCALE GENOMIC DNA]</scope>
</reference>
<evidence type="ECO:0000313" key="22">
    <source>
        <dbReference type="Proteomes" id="UP000694620"/>
    </source>
</evidence>
<dbReference type="GO" id="GO:0005524">
    <property type="term" value="F:ATP binding"/>
    <property type="evidence" value="ECO:0007669"/>
    <property type="project" value="UniProtKB-KW"/>
</dbReference>
<dbReference type="Ensembl" id="ENSECRT00000028100.1">
    <property type="protein sequence ID" value="ENSECRP00000027526.1"/>
    <property type="gene ID" value="ENSECRG00000018633.1"/>
</dbReference>
<dbReference type="Proteomes" id="UP000694620">
    <property type="component" value="Chromosome 8"/>
</dbReference>
<evidence type="ECO:0000256" key="6">
    <source>
        <dbReference type="ARBA" id="ARBA00022741"/>
    </source>
</evidence>
<keyword evidence="22" id="KW-1185">Reference proteome</keyword>
<proteinExistence type="inferred from homology"/>
<keyword evidence="7 18" id="KW-0067">ATP-binding</keyword>
<keyword evidence="9 20" id="KW-0406">Ion transport</keyword>
<dbReference type="Gene3D" id="1.10.287.940">
    <property type="entry name" value="atp-gated p2x4 ion channel"/>
    <property type="match status" value="1"/>
</dbReference>
<evidence type="ECO:0000256" key="2">
    <source>
        <dbReference type="ARBA" id="ARBA00009848"/>
    </source>
</evidence>
<evidence type="ECO:0000256" key="16">
    <source>
        <dbReference type="ARBA" id="ARBA00036239"/>
    </source>
</evidence>